<organism evidence="2 3">
    <name type="scientific">Saxophila tyrrhenica</name>
    <dbReference type="NCBI Taxonomy" id="1690608"/>
    <lineage>
        <taxon>Eukaryota</taxon>
        <taxon>Fungi</taxon>
        <taxon>Dikarya</taxon>
        <taxon>Ascomycota</taxon>
        <taxon>Pezizomycotina</taxon>
        <taxon>Dothideomycetes</taxon>
        <taxon>Dothideomycetidae</taxon>
        <taxon>Mycosphaerellales</taxon>
        <taxon>Extremaceae</taxon>
        <taxon>Saxophila</taxon>
    </lineage>
</organism>
<protein>
    <submittedName>
        <fullName evidence="2">Uncharacterized protein</fullName>
    </submittedName>
</protein>
<reference evidence="2 3" key="1">
    <citation type="submission" date="2023-08" db="EMBL/GenBank/DDBJ databases">
        <title>Black Yeasts Isolated from many extreme environments.</title>
        <authorList>
            <person name="Coleine C."/>
            <person name="Stajich J.E."/>
            <person name="Selbmann L."/>
        </authorList>
    </citation>
    <scope>NUCLEOTIDE SEQUENCE [LARGE SCALE GENOMIC DNA]</scope>
    <source>
        <strain evidence="2 3">CCFEE 5935</strain>
    </source>
</reference>
<evidence type="ECO:0000256" key="1">
    <source>
        <dbReference type="SAM" id="MobiDB-lite"/>
    </source>
</evidence>
<feature type="region of interest" description="Disordered" evidence="1">
    <location>
        <begin position="194"/>
        <end position="232"/>
    </location>
</feature>
<dbReference type="AlphaFoldDB" id="A0AAV9NYE1"/>
<comment type="caution">
    <text evidence="2">The sequence shown here is derived from an EMBL/GenBank/DDBJ whole genome shotgun (WGS) entry which is preliminary data.</text>
</comment>
<dbReference type="Proteomes" id="UP001337655">
    <property type="component" value="Unassembled WGS sequence"/>
</dbReference>
<accession>A0AAV9NYE1</accession>
<dbReference type="RefSeq" id="XP_064655247.1">
    <property type="nucleotide sequence ID" value="XM_064806430.1"/>
</dbReference>
<proteinExistence type="predicted"/>
<keyword evidence="3" id="KW-1185">Reference proteome</keyword>
<dbReference type="GeneID" id="89930533"/>
<sequence length="283" mass="32483">MLYADQQLDLRDLVHQQYSYYARELGNTHKALSTQYMRLAELQKKLDEREERQLSRKVKKKTQWSRALTKKAIESLESQQAWLYAYLCQCYYVLSTYESDGHNATPTPPGFDATTMPIFDNRETYGCTTPAHFEDTGRMRYWDHSMMTERRMSSPYGSSTDLGFFESPTHHPLPWDSGQSLLFPNVYQNTDPWSGDAPRASLSTLSSSSERDVVPEMINPAPPPSTMKPRKRRYSENAIQLIESRLPATKTHRRGQSVDHISASSRTLSVGHVAGEFGMIEKR</sequence>
<evidence type="ECO:0000313" key="3">
    <source>
        <dbReference type="Proteomes" id="UP001337655"/>
    </source>
</evidence>
<dbReference type="EMBL" id="JAVRRT010000017">
    <property type="protein sequence ID" value="KAK5165104.1"/>
    <property type="molecule type" value="Genomic_DNA"/>
</dbReference>
<evidence type="ECO:0000313" key="2">
    <source>
        <dbReference type="EMBL" id="KAK5165104.1"/>
    </source>
</evidence>
<gene>
    <name evidence="2" type="ORF">LTR77_009201</name>
</gene>
<name>A0AAV9NYE1_9PEZI</name>